<feature type="transmembrane region" description="Helical" evidence="10">
    <location>
        <begin position="772"/>
        <end position="794"/>
    </location>
</feature>
<dbReference type="InterPro" id="IPR023299">
    <property type="entry name" value="ATPase_P-typ_cyto_dom_N"/>
</dbReference>
<evidence type="ECO:0000256" key="10">
    <source>
        <dbReference type="SAM" id="Phobius"/>
    </source>
</evidence>
<feature type="transmembrane region" description="Helical" evidence="10">
    <location>
        <begin position="907"/>
        <end position="929"/>
    </location>
</feature>
<feature type="transmembrane region" description="Helical" evidence="10">
    <location>
        <begin position="842"/>
        <end position="862"/>
    </location>
</feature>
<dbReference type="SFLD" id="SFLDS00003">
    <property type="entry name" value="Haloacid_Dehalogenase"/>
    <property type="match status" value="1"/>
</dbReference>
<comment type="subcellular location">
    <subcellularLocation>
        <location evidence="1">Cell membrane</location>
        <topology evidence="1">Multi-pass membrane protein</topology>
    </subcellularLocation>
</comment>
<dbReference type="FunFam" id="2.70.150.10:FF:000016">
    <property type="entry name" value="Calcium-transporting P-type ATPase putative"/>
    <property type="match status" value="1"/>
</dbReference>
<dbReference type="Gene3D" id="3.40.1110.10">
    <property type="entry name" value="Calcium-transporting ATPase, cytoplasmic domain N"/>
    <property type="match status" value="1"/>
</dbReference>
<dbReference type="PRINTS" id="PR00119">
    <property type="entry name" value="CATATPASE"/>
</dbReference>
<evidence type="ECO:0000256" key="5">
    <source>
        <dbReference type="ARBA" id="ARBA00022741"/>
    </source>
</evidence>
<dbReference type="PANTHER" id="PTHR43294:SF21">
    <property type="entry name" value="CATION TRANSPORTING ATPASE"/>
    <property type="match status" value="1"/>
</dbReference>
<dbReference type="Pfam" id="PF00690">
    <property type="entry name" value="Cation_ATPase_N"/>
    <property type="match status" value="1"/>
</dbReference>
<dbReference type="GO" id="GO:0015662">
    <property type="term" value="F:P-type ion transporter activity"/>
    <property type="evidence" value="ECO:0007669"/>
    <property type="project" value="UniProtKB-ARBA"/>
</dbReference>
<name>A0AA96V3U9_9EURY</name>
<dbReference type="InterPro" id="IPR050510">
    <property type="entry name" value="Cation_transp_ATPase_P-type"/>
</dbReference>
<dbReference type="SFLD" id="SFLDG00002">
    <property type="entry name" value="C1.7:_P-type_atpase_like"/>
    <property type="match status" value="1"/>
</dbReference>
<dbReference type="InterPro" id="IPR044492">
    <property type="entry name" value="P_typ_ATPase_HD_dom"/>
</dbReference>
<evidence type="ECO:0000256" key="6">
    <source>
        <dbReference type="ARBA" id="ARBA00022840"/>
    </source>
</evidence>
<dbReference type="PRINTS" id="PR00120">
    <property type="entry name" value="HATPASE"/>
</dbReference>
<dbReference type="InterPro" id="IPR036412">
    <property type="entry name" value="HAD-like_sf"/>
</dbReference>
<evidence type="ECO:0000313" key="13">
    <source>
        <dbReference type="Proteomes" id="UP001303587"/>
    </source>
</evidence>
<dbReference type="Proteomes" id="UP001303587">
    <property type="component" value="Chromosome"/>
</dbReference>
<sequence length="970" mass="105659">MILTSGTFSETVFSFLSTIFIFDYALFIASYCIYLKIVTGVSEMNNKDTAQKSIEKKPETAWCSLEEVNILEQLKTDEQGLSNEEAQKRLEELGPNILEEGKKRSILSIFLSQFANLMIWVLIAAALITAFISYTEHEFPIDSAIISIVVILNAILGTVQEVKAESSIEALKKMAAPNARVLRRGTVSTIPAADLVAGDIVLLEAGDSIPADLRLLTSFSLKIEEAALTGESQPVSKKPGVVGDVCIGDRTNMAFMGTSATYGRGSGVVVAIGMQTEIGRIAKQLTSTTKETTPLQKQLNKISKAISFLVIGIAVLVFAIGYLGGRDIVDIFLTAVSLAVAAIPEGLVAVVTIVLALGMSRMAKRGALVRRLPAVETLGSTQVICSDKTGTLTQNKMTVQKVWNFDYIEDVHSPEIAPLLDALGHCNDSRLDEKSKLIGDPTETALLDYLLVNNLWTTGQIKGRKRAGEIPFDSDRKRSTVAVDVDQITVQVTEQSVFSESEAEVAGVTTVSVSSKPLLKEEITKTASGKLRIYVKGAPESIVSRSDFAFHEGQVVPMTEDLKSKVLVVNEEMAKSALRILAFAYKDEDSIDSEDVDGTESHLIFCGLVGMIDPPRPEVAETVKTCRKAGIIPVMITGDHKTTAVAIANDLGLLDDGRIAITGADLETMSEKELDDNVAKIGVYARVSPEHKVRIVTAWQKKGKIVAMTGDGVNDAPALKKADIGVGMGITGTDVSKSASDMVLMDDNFATIVLAVEEGRSIFDNIHKTVRFLLSSNMGEVIAILTATIMGFVLMSPIHILWINLVTDTFPALALGVEPAEKDIMNRKPRDQTVPFFNKREWGRIFTVGLVEAVLTLAAYYLGSQVSHTTGVTMAFLTLALVQLFAAIGFQSERHSIFAIKPKEHPYLWLAFLGSAALQLVVVLVPFLRDIFELAPLDMKQWVEVLFLCIAMLFFVEFQKWIARLRHEND</sequence>
<keyword evidence="7" id="KW-1278">Translocase</keyword>
<dbReference type="PANTHER" id="PTHR43294">
    <property type="entry name" value="SODIUM/POTASSIUM-TRANSPORTING ATPASE SUBUNIT ALPHA"/>
    <property type="match status" value="1"/>
</dbReference>
<evidence type="ECO:0000256" key="1">
    <source>
        <dbReference type="ARBA" id="ARBA00004651"/>
    </source>
</evidence>
<feature type="transmembrane region" description="Helical" evidence="10">
    <location>
        <begin position="331"/>
        <end position="357"/>
    </location>
</feature>
<dbReference type="PROSITE" id="PS00154">
    <property type="entry name" value="ATPASE_E1_E2"/>
    <property type="match status" value="1"/>
</dbReference>
<dbReference type="SUPFAM" id="SSF56784">
    <property type="entry name" value="HAD-like"/>
    <property type="match status" value="1"/>
</dbReference>
<feature type="transmembrane region" description="Helical" evidence="10">
    <location>
        <begin position="868"/>
        <end position="886"/>
    </location>
</feature>
<keyword evidence="4" id="KW-0479">Metal-binding</keyword>
<dbReference type="GO" id="GO:0046873">
    <property type="term" value="F:metal ion transmembrane transporter activity"/>
    <property type="evidence" value="ECO:0007669"/>
    <property type="project" value="UniProtKB-ARBA"/>
</dbReference>
<proteinExistence type="predicted"/>
<reference evidence="12 13" key="1">
    <citation type="submission" date="2023-07" db="EMBL/GenBank/DDBJ databases">
        <title>Closed genoem sequence of Methanosarcinaceae archaeon Ac7.</title>
        <authorList>
            <person name="Poehlein A."/>
            <person name="Protasov E."/>
            <person name="Platt K."/>
            <person name="Reeh H."/>
            <person name="Daniel R."/>
            <person name="Brune A."/>
        </authorList>
    </citation>
    <scope>NUCLEOTIDE SEQUENCE [LARGE SCALE GENOMIC DNA]</scope>
    <source>
        <strain evidence="12 13">Ac7</strain>
    </source>
</reference>
<dbReference type="InterPro" id="IPR004014">
    <property type="entry name" value="ATPase_P-typ_cation-transptr_N"/>
</dbReference>
<dbReference type="SUPFAM" id="SSF81665">
    <property type="entry name" value="Calcium ATPase, transmembrane domain M"/>
    <property type="match status" value="1"/>
</dbReference>
<keyword evidence="2" id="KW-1003">Cell membrane</keyword>
<keyword evidence="6" id="KW-0067">ATP-binding</keyword>
<dbReference type="GO" id="GO:0016887">
    <property type="term" value="F:ATP hydrolysis activity"/>
    <property type="evidence" value="ECO:0007669"/>
    <property type="project" value="InterPro"/>
</dbReference>
<dbReference type="NCBIfam" id="TIGR01494">
    <property type="entry name" value="ATPase_P-type"/>
    <property type="match status" value="3"/>
</dbReference>
<dbReference type="InterPro" id="IPR008250">
    <property type="entry name" value="ATPase_P-typ_transduc_dom_A_sf"/>
</dbReference>
<dbReference type="CDD" id="cd02089">
    <property type="entry name" value="P-type_ATPase_Ca_prok"/>
    <property type="match status" value="1"/>
</dbReference>
<dbReference type="GO" id="GO:0005524">
    <property type="term" value="F:ATP binding"/>
    <property type="evidence" value="ECO:0007669"/>
    <property type="project" value="UniProtKB-KW"/>
</dbReference>
<evidence type="ECO:0000256" key="2">
    <source>
        <dbReference type="ARBA" id="ARBA00022475"/>
    </source>
</evidence>
<feature type="transmembrane region" description="Helical" evidence="10">
    <location>
        <begin position="941"/>
        <end position="958"/>
    </location>
</feature>
<dbReference type="InterPro" id="IPR023214">
    <property type="entry name" value="HAD_sf"/>
</dbReference>
<dbReference type="SMART" id="SM00831">
    <property type="entry name" value="Cation_ATPase_N"/>
    <property type="match status" value="1"/>
</dbReference>
<dbReference type="SUPFAM" id="SSF81653">
    <property type="entry name" value="Calcium ATPase, transduction domain A"/>
    <property type="match status" value="1"/>
</dbReference>
<dbReference type="InterPro" id="IPR018303">
    <property type="entry name" value="ATPase_P-typ_P_site"/>
</dbReference>
<feature type="transmembrane region" description="Helical" evidence="10">
    <location>
        <begin position="305"/>
        <end position="325"/>
    </location>
</feature>
<evidence type="ECO:0000259" key="11">
    <source>
        <dbReference type="SMART" id="SM00831"/>
    </source>
</evidence>
<evidence type="ECO:0000256" key="7">
    <source>
        <dbReference type="ARBA" id="ARBA00022967"/>
    </source>
</evidence>
<feature type="transmembrane region" description="Helical" evidence="10">
    <location>
        <begin position="106"/>
        <end position="133"/>
    </location>
</feature>
<dbReference type="InterPro" id="IPR006068">
    <property type="entry name" value="ATPase_P-typ_cation-transptr_C"/>
</dbReference>
<keyword evidence="5" id="KW-0547">Nucleotide-binding</keyword>
<keyword evidence="9 10" id="KW-0472">Membrane</keyword>
<dbReference type="Pfam" id="PF13246">
    <property type="entry name" value="Cation_ATPase"/>
    <property type="match status" value="2"/>
</dbReference>
<dbReference type="Gene3D" id="3.40.50.1000">
    <property type="entry name" value="HAD superfamily/HAD-like"/>
    <property type="match status" value="1"/>
</dbReference>
<evidence type="ECO:0000256" key="8">
    <source>
        <dbReference type="ARBA" id="ARBA00022989"/>
    </source>
</evidence>
<dbReference type="Gene3D" id="1.20.1110.10">
    <property type="entry name" value="Calcium-transporting ATPase, transmembrane domain"/>
    <property type="match status" value="1"/>
</dbReference>
<feature type="transmembrane region" description="Helical" evidence="10">
    <location>
        <begin position="139"/>
        <end position="159"/>
    </location>
</feature>
<evidence type="ECO:0000256" key="3">
    <source>
        <dbReference type="ARBA" id="ARBA00022692"/>
    </source>
</evidence>
<protein>
    <submittedName>
        <fullName evidence="12">Calcium-transporting ATPase 1</fullName>
    </submittedName>
</protein>
<dbReference type="GO" id="GO:0019829">
    <property type="term" value="F:ATPase-coupled monoatomic cation transmembrane transporter activity"/>
    <property type="evidence" value="ECO:0007669"/>
    <property type="project" value="UniProtKB-ARBA"/>
</dbReference>
<gene>
    <name evidence="12" type="ORF">MsAc7_00200</name>
</gene>
<evidence type="ECO:0000256" key="9">
    <source>
        <dbReference type="ARBA" id="ARBA00023136"/>
    </source>
</evidence>
<dbReference type="InterPro" id="IPR059000">
    <property type="entry name" value="ATPase_P-type_domA"/>
</dbReference>
<dbReference type="AlphaFoldDB" id="A0AA96V3U9"/>
<dbReference type="Pfam" id="PF00122">
    <property type="entry name" value="E1-E2_ATPase"/>
    <property type="match status" value="1"/>
</dbReference>
<keyword evidence="3 10" id="KW-0812">Transmembrane</keyword>
<dbReference type="FunFam" id="3.40.50.1000:FF:000028">
    <property type="entry name" value="Calcium-transporting P-type ATPase, putative"/>
    <property type="match status" value="1"/>
</dbReference>
<dbReference type="SFLD" id="SFLDF00027">
    <property type="entry name" value="p-type_atpase"/>
    <property type="match status" value="1"/>
</dbReference>
<evidence type="ECO:0000256" key="4">
    <source>
        <dbReference type="ARBA" id="ARBA00022723"/>
    </source>
</evidence>
<accession>A0AA96V3U9</accession>
<dbReference type="EMBL" id="CP131060">
    <property type="protein sequence ID" value="WNY24498.1"/>
    <property type="molecule type" value="Genomic_DNA"/>
</dbReference>
<organism evidence="12 13">
    <name type="scientific">Methanolapillus millepedarum</name>
    <dbReference type="NCBI Taxonomy" id="3028296"/>
    <lineage>
        <taxon>Archaea</taxon>
        <taxon>Methanobacteriati</taxon>
        <taxon>Methanobacteriota</taxon>
        <taxon>Stenosarchaea group</taxon>
        <taxon>Methanomicrobia</taxon>
        <taxon>Methanosarcinales</taxon>
        <taxon>Methanosarcinaceae</taxon>
        <taxon>Methanolapillus</taxon>
    </lineage>
</organism>
<dbReference type="GO" id="GO:0140352">
    <property type="term" value="P:export from cell"/>
    <property type="evidence" value="ECO:0007669"/>
    <property type="project" value="UniProtKB-ARBA"/>
</dbReference>
<feature type="domain" description="Cation-transporting P-type ATPase N-terminal" evidence="11">
    <location>
        <begin position="61"/>
        <end position="134"/>
    </location>
</feature>
<dbReference type="InterPro" id="IPR023298">
    <property type="entry name" value="ATPase_P-typ_TM_dom_sf"/>
</dbReference>
<dbReference type="GO" id="GO:0005886">
    <property type="term" value="C:plasma membrane"/>
    <property type="evidence" value="ECO:0007669"/>
    <property type="project" value="UniProtKB-SubCell"/>
</dbReference>
<dbReference type="Gene3D" id="2.70.150.10">
    <property type="entry name" value="Calcium-transporting ATPase, cytoplasmic transduction domain A"/>
    <property type="match status" value="1"/>
</dbReference>
<dbReference type="GO" id="GO:0046872">
    <property type="term" value="F:metal ion binding"/>
    <property type="evidence" value="ECO:0007669"/>
    <property type="project" value="UniProtKB-KW"/>
</dbReference>
<dbReference type="InterPro" id="IPR001757">
    <property type="entry name" value="P_typ_ATPase"/>
</dbReference>
<dbReference type="Pfam" id="PF00689">
    <property type="entry name" value="Cation_ATPase_C"/>
    <property type="match status" value="1"/>
</dbReference>
<dbReference type="SUPFAM" id="SSF81660">
    <property type="entry name" value="Metal cation-transporting ATPase, ATP-binding domain N"/>
    <property type="match status" value="1"/>
</dbReference>
<feature type="transmembrane region" description="Helical" evidence="10">
    <location>
        <begin position="12"/>
        <end position="34"/>
    </location>
</feature>
<keyword evidence="13" id="KW-1185">Reference proteome</keyword>
<keyword evidence="8 10" id="KW-1133">Transmembrane helix</keyword>
<evidence type="ECO:0000313" key="12">
    <source>
        <dbReference type="EMBL" id="WNY24498.1"/>
    </source>
</evidence>
<dbReference type="GO" id="GO:0098662">
    <property type="term" value="P:inorganic cation transmembrane transport"/>
    <property type="evidence" value="ECO:0007669"/>
    <property type="project" value="UniProtKB-ARBA"/>
</dbReference>
<dbReference type="FunFam" id="3.40.50.1000:FF:000001">
    <property type="entry name" value="Phospholipid-transporting ATPase IC"/>
    <property type="match status" value="1"/>
</dbReference>